<sequence>KRERTMAKRAQRIDAFAQRYSTRMACLPLHGLPETTPFTVPTHFSNTLGVKEHSLIHKPVREPDNNASRVHHGWSGAPLEQHSNLAKCVQVARFNSDFASFGNGGRATAFLSEEADLGWPGSFRAMNYGGGDRTEFSIQSGTGRNHERICTDSLFHRCG</sequence>
<evidence type="ECO:0000256" key="4">
    <source>
        <dbReference type="ARBA" id="ARBA00022833"/>
    </source>
</evidence>
<name>K7NPQ3_PINTA</name>
<evidence type="ECO:0000256" key="5">
    <source>
        <dbReference type="ARBA" id="ARBA00023242"/>
    </source>
</evidence>
<gene>
    <name evidence="6" type="ORF">0_9548_01</name>
</gene>
<keyword evidence="4" id="KW-0862">Zinc</keyword>
<accession>K7NPQ3</accession>
<proteinExistence type="predicted"/>
<dbReference type="InterPro" id="IPR044246">
    <property type="entry name" value="ZFP3-like"/>
</dbReference>
<keyword evidence="3" id="KW-0863">Zinc-finger</keyword>
<dbReference type="PANTHER" id="PTHR47287:SF15">
    <property type="entry name" value="ZINC FINGER PROTEIN 3-LIKE"/>
    <property type="match status" value="1"/>
</dbReference>
<dbReference type="PANTHER" id="PTHR47287">
    <property type="entry name" value="C2H2 AND C2HC ZINC FINGERS SUPERFAMILY PROTEIN"/>
    <property type="match status" value="1"/>
</dbReference>
<dbReference type="AlphaFoldDB" id="K7NPQ3"/>
<reference evidence="6" key="1">
    <citation type="submission" date="2011-11" db="EMBL/GenBank/DDBJ databases">
        <title>Nucleotide Diversity and Divergence in the Loblolly Pine Gene Space.</title>
        <authorList>
            <person name="Neale D.B."/>
            <person name="Wegrzyn J.L."/>
            <person name="Lee J.M."/>
            <person name="Eckert A.J."/>
            <person name="Liechty J.D."/>
            <person name="Stevens K.A."/>
            <person name="Langley C.H."/>
        </authorList>
    </citation>
    <scope>NUCLEOTIDE SEQUENCE</scope>
    <source>
        <strain evidence="6">570</strain>
        <strain evidence="7">576</strain>
        <tissue evidence="6">Megagametophyte</tissue>
    </source>
</reference>
<keyword evidence="2" id="KW-0479">Metal-binding</keyword>
<feature type="non-terminal residue" evidence="6">
    <location>
        <position position="159"/>
    </location>
</feature>
<feature type="non-terminal residue" evidence="6">
    <location>
        <position position="1"/>
    </location>
</feature>
<dbReference type="EMBL" id="JQ020062">
    <property type="protein sequence ID" value="AEX12388.1"/>
    <property type="molecule type" value="Genomic_DNA"/>
</dbReference>
<dbReference type="EMBL" id="JQ020067">
    <property type="protein sequence ID" value="AEX12393.1"/>
    <property type="molecule type" value="Genomic_DNA"/>
</dbReference>
<evidence type="ECO:0000313" key="6">
    <source>
        <dbReference type="EMBL" id="AEX12388.1"/>
    </source>
</evidence>
<dbReference type="GO" id="GO:0009788">
    <property type="term" value="P:negative regulation of abscisic acid-activated signaling pathway"/>
    <property type="evidence" value="ECO:0007669"/>
    <property type="project" value="InterPro"/>
</dbReference>
<evidence type="ECO:0000256" key="3">
    <source>
        <dbReference type="ARBA" id="ARBA00022771"/>
    </source>
</evidence>
<evidence type="ECO:0000256" key="2">
    <source>
        <dbReference type="ARBA" id="ARBA00022723"/>
    </source>
</evidence>
<keyword evidence="5" id="KW-0539">Nucleus</keyword>
<evidence type="ECO:0000256" key="1">
    <source>
        <dbReference type="ARBA" id="ARBA00004123"/>
    </source>
</evidence>
<comment type="subcellular location">
    <subcellularLocation>
        <location evidence="1">Nucleus</location>
    </subcellularLocation>
</comment>
<dbReference type="GO" id="GO:0008270">
    <property type="term" value="F:zinc ion binding"/>
    <property type="evidence" value="ECO:0007669"/>
    <property type="project" value="UniProtKB-KW"/>
</dbReference>
<dbReference type="GO" id="GO:0005634">
    <property type="term" value="C:nucleus"/>
    <property type="evidence" value="ECO:0007669"/>
    <property type="project" value="UniProtKB-SubCell"/>
</dbReference>
<protein>
    <submittedName>
        <fullName evidence="6">Uncharacterized protein</fullName>
    </submittedName>
</protein>
<organism evidence="6">
    <name type="scientific">Pinus taeda</name>
    <name type="common">Loblolly pine</name>
    <dbReference type="NCBI Taxonomy" id="3352"/>
    <lineage>
        <taxon>Eukaryota</taxon>
        <taxon>Viridiplantae</taxon>
        <taxon>Streptophyta</taxon>
        <taxon>Embryophyta</taxon>
        <taxon>Tracheophyta</taxon>
        <taxon>Spermatophyta</taxon>
        <taxon>Pinopsida</taxon>
        <taxon>Pinidae</taxon>
        <taxon>Conifers I</taxon>
        <taxon>Pinales</taxon>
        <taxon>Pinaceae</taxon>
        <taxon>Pinus</taxon>
        <taxon>Pinus subgen. Pinus</taxon>
    </lineage>
</organism>
<evidence type="ECO:0000313" key="7">
    <source>
        <dbReference type="EMBL" id="AEX12393.1"/>
    </source>
</evidence>